<keyword evidence="9" id="KW-0131">Cell cycle</keyword>
<evidence type="ECO:0000256" key="8">
    <source>
        <dbReference type="ARBA" id="ARBA00023242"/>
    </source>
</evidence>
<evidence type="ECO:0000256" key="3">
    <source>
        <dbReference type="ARBA" id="ARBA00006940"/>
    </source>
</evidence>
<feature type="compositionally biased region" description="Polar residues" evidence="12">
    <location>
        <begin position="60"/>
        <end position="74"/>
    </location>
</feature>
<comment type="caution">
    <text evidence="13">The sequence shown here is derived from an EMBL/GenBank/DDBJ whole genome shotgun (WGS) entry which is preliminary data.</text>
</comment>
<accession>A0ABP0FDK8</accession>
<evidence type="ECO:0000256" key="10">
    <source>
        <dbReference type="ARBA" id="ARBA00031338"/>
    </source>
</evidence>
<dbReference type="PANTHER" id="PTHR28672">
    <property type="entry name" value="ANAPHASE-PROMOTING COMPLEX SUBUNIT 13"/>
    <property type="match status" value="1"/>
</dbReference>
<keyword evidence="14" id="KW-1185">Reference proteome</keyword>
<dbReference type="PANTHER" id="PTHR28672:SF1">
    <property type="entry name" value="ANAPHASE-PROMOTING COMPLEX SUBUNIT 13"/>
    <property type="match status" value="1"/>
</dbReference>
<feature type="compositionally biased region" description="Basic and acidic residues" evidence="12">
    <location>
        <begin position="49"/>
        <end position="59"/>
    </location>
</feature>
<evidence type="ECO:0000256" key="11">
    <source>
        <dbReference type="ARBA" id="ARBA00045696"/>
    </source>
</evidence>
<evidence type="ECO:0000256" key="5">
    <source>
        <dbReference type="ARBA" id="ARBA00022618"/>
    </source>
</evidence>
<evidence type="ECO:0000313" key="14">
    <source>
        <dbReference type="Proteomes" id="UP001642483"/>
    </source>
</evidence>
<evidence type="ECO:0000256" key="9">
    <source>
        <dbReference type="ARBA" id="ARBA00023306"/>
    </source>
</evidence>
<feature type="region of interest" description="Disordered" evidence="12">
    <location>
        <begin position="33"/>
        <end position="74"/>
    </location>
</feature>
<protein>
    <recommendedName>
        <fullName evidence="4">Anaphase-promoting complex subunit 13</fullName>
    </recommendedName>
    <alternativeName>
        <fullName evidence="10">Cyclosome subunit 13</fullName>
    </alternativeName>
</protein>
<reference evidence="13 14" key="1">
    <citation type="submission" date="2024-02" db="EMBL/GenBank/DDBJ databases">
        <authorList>
            <person name="Daric V."/>
            <person name="Darras S."/>
        </authorList>
    </citation>
    <scope>NUCLEOTIDE SEQUENCE [LARGE SCALE GENOMIC DNA]</scope>
</reference>
<comment type="function">
    <text evidence="11">Component of the anaphase promoting complex/cyclosome (APC/C), a cell cycle-regulated E3 ubiquitin ligase that controls progression through mitosis and the G1 phase of the cell cycle. The APC/C complex acts by mediating ubiquitination and subsequent degradation of target proteins: it mainly mediates the formation of 'Lys-11'-linked polyubiquitin chains and, to a lower extent, the formation of 'Lys-48'- and 'Lys-63'-linked polyubiquitin chains. The APC/C complex catalyzes assembly of branched 'Lys-11'-/'Lys-48'-linked branched ubiquitin chains on target proteins.</text>
</comment>
<dbReference type="Proteomes" id="UP001642483">
    <property type="component" value="Unassembled WGS sequence"/>
</dbReference>
<comment type="subcellular location">
    <subcellularLocation>
        <location evidence="1">Nucleus</location>
    </subcellularLocation>
</comment>
<name>A0ABP0FDK8_CLALP</name>
<evidence type="ECO:0000256" key="4">
    <source>
        <dbReference type="ARBA" id="ARBA00013935"/>
    </source>
</evidence>
<proteinExistence type="inferred from homology"/>
<keyword evidence="8" id="KW-0539">Nucleus</keyword>
<sequence>MDSEVKIDGSLIDIIDEEWATDKLPLEDVEVPLDELPEPEQDNGNSKETINEMERKWTDDNMQSLLNHAGTRQS</sequence>
<dbReference type="EMBL" id="CAWYQH010000046">
    <property type="protein sequence ID" value="CAK8677744.1"/>
    <property type="molecule type" value="Genomic_DNA"/>
</dbReference>
<dbReference type="InterPro" id="IPR008401">
    <property type="entry name" value="Apc13"/>
</dbReference>
<evidence type="ECO:0000256" key="6">
    <source>
        <dbReference type="ARBA" id="ARBA00022776"/>
    </source>
</evidence>
<gene>
    <name evidence="13" type="ORF">CVLEPA_LOCUS7741</name>
</gene>
<keyword evidence="7" id="KW-0833">Ubl conjugation pathway</keyword>
<comment type="pathway">
    <text evidence="2">Protein modification; protein ubiquitination.</text>
</comment>
<evidence type="ECO:0000256" key="7">
    <source>
        <dbReference type="ARBA" id="ARBA00022786"/>
    </source>
</evidence>
<organism evidence="13 14">
    <name type="scientific">Clavelina lepadiformis</name>
    <name type="common">Light-bulb sea squirt</name>
    <name type="synonym">Ascidia lepadiformis</name>
    <dbReference type="NCBI Taxonomy" id="159417"/>
    <lineage>
        <taxon>Eukaryota</taxon>
        <taxon>Metazoa</taxon>
        <taxon>Chordata</taxon>
        <taxon>Tunicata</taxon>
        <taxon>Ascidiacea</taxon>
        <taxon>Aplousobranchia</taxon>
        <taxon>Clavelinidae</taxon>
        <taxon>Clavelina</taxon>
    </lineage>
</organism>
<evidence type="ECO:0000313" key="13">
    <source>
        <dbReference type="EMBL" id="CAK8677744.1"/>
    </source>
</evidence>
<dbReference type="Pfam" id="PF05839">
    <property type="entry name" value="Apc13p"/>
    <property type="match status" value="1"/>
</dbReference>
<evidence type="ECO:0000256" key="1">
    <source>
        <dbReference type="ARBA" id="ARBA00004123"/>
    </source>
</evidence>
<comment type="similarity">
    <text evidence="3">Belongs to the APC13 family.</text>
</comment>
<evidence type="ECO:0000256" key="2">
    <source>
        <dbReference type="ARBA" id="ARBA00004906"/>
    </source>
</evidence>
<evidence type="ECO:0000256" key="12">
    <source>
        <dbReference type="SAM" id="MobiDB-lite"/>
    </source>
</evidence>
<keyword evidence="5" id="KW-0132">Cell division</keyword>
<keyword evidence="6" id="KW-0498">Mitosis</keyword>